<accession>A0A314KPI3</accession>
<feature type="compositionally biased region" description="Polar residues" evidence="2">
    <location>
        <begin position="1"/>
        <end position="10"/>
    </location>
</feature>
<feature type="region of interest" description="Disordered" evidence="2">
    <location>
        <begin position="729"/>
        <end position="750"/>
    </location>
</feature>
<feature type="compositionally biased region" description="Polar residues" evidence="2">
    <location>
        <begin position="558"/>
        <end position="569"/>
    </location>
</feature>
<feature type="region of interest" description="Disordered" evidence="2">
    <location>
        <begin position="763"/>
        <end position="789"/>
    </location>
</feature>
<feature type="domain" description="DUF4283" evidence="3">
    <location>
        <begin position="1332"/>
        <end position="1410"/>
    </location>
</feature>
<feature type="coiled-coil region" evidence="1">
    <location>
        <begin position="1005"/>
        <end position="1032"/>
    </location>
</feature>
<evidence type="ECO:0000313" key="5">
    <source>
        <dbReference type="Proteomes" id="UP000187609"/>
    </source>
</evidence>
<dbReference type="PANTHER" id="PTHR31286">
    <property type="entry name" value="GLYCINE-RICH CELL WALL STRUCTURAL PROTEIN 1.8-LIKE"/>
    <property type="match status" value="1"/>
</dbReference>
<dbReference type="Pfam" id="PF14111">
    <property type="entry name" value="DUF4283"/>
    <property type="match status" value="1"/>
</dbReference>
<comment type="caution">
    <text evidence="4">The sequence shown here is derived from an EMBL/GenBank/DDBJ whole genome shotgun (WGS) entry which is preliminary data.</text>
</comment>
<feature type="region of interest" description="Disordered" evidence="2">
    <location>
        <begin position="127"/>
        <end position="176"/>
    </location>
</feature>
<dbReference type="SUPFAM" id="SSF56219">
    <property type="entry name" value="DNase I-like"/>
    <property type="match status" value="1"/>
</dbReference>
<feature type="compositionally biased region" description="Low complexity" evidence="2">
    <location>
        <begin position="364"/>
        <end position="375"/>
    </location>
</feature>
<keyword evidence="1" id="KW-0175">Coiled coil</keyword>
<feature type="compositionally biased region" description="Polar residues" evidence="2">
    <location>
        <begin position="127"/>
        <end position="150"/>
    </location>
</feature>
<dbReference type="STRING" id="49451.A0A314KPI3"/>
<feature type="compositionally biased region" description="Polar residues" evidence="2">
    <location>
        <begin position="160"/>
        <end position="175"/>
    </location>
</feature>
<feature type="region of interest" description="Disordered" evidence="2">
    <location>
        <begin position="1"/>
        <end position="26"/>
    </location>
</feature>
<dbReference type="Proteomes" id="UP000187609">
    <property type="component" value="Unassembled WGS sequence"/>
</dbReference>
<feature type="compositionally biased region" description="Polar residues" evidence="2">
    <location>
        <begin position="663"/>
        <end position="687"/>
    </location>
</feature>
<feature type="compositionally biased region" description="Low complexity" evidence="2">
    <location>
        <begin position="287"/>
        <end position="322"/>
    </location>
</feature>
<name>A0A314KPI3_NICAT</name>
<feature type="region of interest" description="Disordered" evidence="2">
    <location>
        <begin position="663"/>
        <end position="696"/>
    </location>
</feature>
<reference evidence="4" key="1">
    <citation type="submission" date="2016-11" db="EMBL/GenBank/DDBJ databases">
        <title>The genome of Nicotiana attenuata.</title>
        <authorList>
            <person name="Xu S."/>
            <person name="Brockmoeller T."/>
            <person name="Gaquerel E."/>
            <person name="Navarro A."/>
            <person name="Kuhl H."/>
            <person name="Gase K."/>
            <person name="Ling Z."/>
            <person name="Zhou W."/>
            <person name="Kreitzer C."/>
            <person name="Stanke M."/>
            <person name="Tang H."/>
            <person name="Lyons E."/>
            <person name="Pandey P."/>
            <person name="Pandey S.P."/>
            <person name="Timmermann B."/>
            <person name="Baldwin I.T."/>
        </authorList>
    </citation>
    <scope>NUCLEOTIDE SEQUENCE [LARGE SCALE GENOMIC DNA]</scope>
    <source>
        <strain evidence="4">UT</strain>
    </source>
</reference>
<evidence type="ECO:0000256" key="2">
    <source>
        <dbReference type="SAM" id="MobiDB-lite"/>
    </source>
</evidence>
<evidence type="ECO:0000313" key="4">
    <source>
        <dbReference type="EMBL" id="OIT31220.1"/>
    </source>
</evidence>
<feature type="region of interest" description="Disordered" evidence="2">
    <location>
        <begin position="1560"/>
        <end position="1581"/>
    </location>
</feature>
<dbReference type="InterPro" id="IPR025558">
    <property type="entry name" value="DUF4283"/>
</dbReference>
<evidence type="ECO:0000256" key="1">
    <source>
        <dbReference type="SAM" id="Coils"/>
    </source>
</evidence>
<dbReference type="Gene3D" id="3.60.10.10">
    <property type="entry name" value="Endonuclease/exonuclease/phosphatase"/>
    <property type="match status" value="1"/>
</dbReference>
<dbReference type="EMBL" id="MJEQ01001326">
    <property type="protein sequence ID" value="OIT31220.1"/>
    <property type="molecule type" value="Genomic_DNA"/>
</dbReference>
<feature type="region of interest" description="Disordered" evidence="2">
    <location>
        <begin position="506"/>
        <end position="570"/>
    </location>
</feature>
<proteinExistence type="predicted"/>
<sequence length="1581" mass="177235">MDGSKPSTGENPPVKSPKSALTRRTIPPNQFFQTLPQLLRIKGKVIPLHVDCSPSQNTRPHQKSAISTLEINVNDCLQNASNIKLAGDGVPAGQSGNAGYQNARTNEDISLAPSILYRYQSTDSILKSLNPGTQNSSEVNKNGNPQSGQIGPQPLIGNLSPPSEEQVSTDSAHSSKTIDHIDQLKSPVLHHLAGQEVPVDQLLQNQYQTTPSIQEIDPQASNPIFQGPIPSNIQFGRYSSREFPRSNKKIKDQSLSLDIQKTANQKAAIASTDSNAIIDKGNALTASPNVNTLPSTTTPSTMQPTAQLPQNQSNPNSTPNVNATPKISANFDRPTNTKKTQKPPATNNDPSTQPVKQVPPITNPNPQLSNSPNQNKPVAVHVYPRPDDEIGSMVPSIQANKDSPIVPVWVMIPELPWHLYYMEILTPLLSPIGKALYLDLASFQKTRGSVAKVKIQIDLTKERPHHVWPGYDEEQDENGDGEWLEFQFDSLPAYCRHLALGTSKGLQQTVQEGRPKTNEQNQSKNPKAVQHQKATEHQNSAQETTEEEWQTQKRKNFKANTQPKKQQQVYMPKQLEAKQQKVVLNDIQQQTTQTPVHSGIPAINPPAQLERSVDPVAQDHPIPSIPPSSFVDCGVIGGMGTCQGKLSDSQEGVPNGEGLSVIANPSLSQPPLTNKELSSDGNETDMPTNDKPPKSKIHKFTFVSPSTPRKNHLLNPLDMVMQDEYRPIESEDESAGNHDDDIASNDDGHEEKEHCELLIAAVNGEPNKENDASATLSARKSPPPKLPRNNSHLNSFKIQLSMHQASANVNDKIWVFWDKEFSAKVLDHDEQQLSLEMKHAENGNLFHLTVIYAKCKTILRRPLWEILRHKSTTYNVPWCVIGDFNVIASVEEKIGGIPYQMSKNLDFLSMMEDCGLMDLGFYGSKVTWSNGRGQYAIVWKRLDRRLANDLWLEAFPAATIAHLASAGSDHNPLLLELHTRQDNGKKYFKFLNCWVDNQRFLPLVSEIWNREVREYEQKLKDAELIWAQTNNDADRISLNELKAQYVRHLKVEQDVLKQKTQLQWFKEGDANSRYFHSLIRGRRRKLYIHKIKNEEGEWFQGDENIGKPACDYFQNLFTDPGSVIREDLLSIIPTMITSDDNAILTRDPSITEGGRPGNTSVSNFWNEGQWDLQKLNGTAPAHKISEIMQTAIYYNPDLPDKPIWTPTVRVQFPMSNLIINSDGAPPHHIPPKTPDIPIDCHREKQTTPSPSFKDKLLATDLIEETIQTSPEITYSTTPLFYHQNEETNQTDLMLEDTLPSSVSKQISTISLTKGIKKITLTVEDRNRMYTPWKFSVIIKLLGKRIPHQYLKEKITHLWKPTEIFPLTDLGHDFFIVKFSKEENMITALHSGPWFINGYFLSTRQWEPNFVAGKAKQIHTAIWVRLPQLPTEFYDGLILKKIGNSIGKLLKIDACTSSTLRGRYARLCVELPLDQPVQQSILVGSHLQQLVYEGVNFLCKNCGYLGHTATSCTITTSKITKLQDPTAQERGKEVQSPDIATPPEEQWQVVSFSPGGETQEYKTLSKASKKIPRKNPKYQVTV</sequence>
<evidence type="ECO:0000259" key="3">
    <source>
        <dbReference type="Pfam" id="PF14111"/>
    </source>
</evidence>
<feature type="compositionally biased region" description="Polar residues" evidence="2">
    <location>
        <begin position="323"/>
        <end position="355"/>
    </location>
</feature>
<dbReference type="InterPro" id="IPR040256">
    <property type="entry name" value="At4g02000-like"/>
</dbReference>
<feature type="compositionally biased region" description="Basic residues" evidence="2">
    <location>
        <begin position="1566"/>
        <end position="1575"/>
    </location>
</feature>
<protein>
    <recommendedName>
        <fullName evidence="3">DUF4283 domain-containing protein</fullName>
    </recommendedName>
</protein>
<gene>
    <name evidence="4" type="ORF">A4A49_11269</name>
</gene>
<dbReference type="PANTHER" id="PTHR31286:SF99">
    <property type="entry name" value="DUF4283 DOMAIN-CONTAINING PROTEIN"/>
    <property type="match status" value="1"/>
</dbReference>
<organism evidence="4 5">
    <name type="scientific">Nicotiana attenuata</name>
    <name type="common">Coyote tobacco</name>
    <dbReference type="NCBI Taxonomy" id="49451"/>
    <lineage>
        <taxon>Eukaryota</taxon>
        <taxon>Viridiplantae</taxon>
        <taxon>Streptophyta</taxon>
        <taxon>Embryophyta</taxon>
        <taxon>Tracheophyta</taxon>
        <taxon>Spermatophyta</taxon>
        <taxon>Magnoliopsida</taxon>
        <taxon>eudicotyledons</taxon>
        <taxon>Gunneridae</taxon>
        <taxon>Pentapetalae</taxon>
        <taxon>asterids</taxon>
        <taxon>lamiids</taxon>
        <taxon>Solanales</taxon>
        <taxon>Solanaceae</taxon>
        <taxon>Nicotianoideae</taxon>
        <taxon>Nicotianeae</taxon>
        <taxon>Nicotiana</taxon>
    </lineage>
</organism>
<dbReference type="InterPro" id="IPR036691">
    <property type="entry name" value="Endo/exonu/phosph_ase_sf"/>
</dbReference>
<keyword evidence="5" id="KW-1185">Reference proteome</keyword>
<dbReference type="Gramene" id="OIT31220">
    <property type="protein sequence ID" value="OIT31220"/>
    <property type="gene ID" value="A4A49_11269"/>
</dbReference>
<feature type="region of interest" description="Disordered" evidence="2">
    <location>
        <begin position="285"/>
        <end position="375"/>
    </location>
</feature>